<comment type="caution">
    <text evidence="11">The sequence shown here is derived from an EMBL/GenBank/DDBJ whole genome shotgun (WGS) entry which is preliminary data.</text>
</comment>
<evidence type="ECO:0000256" key="5">
    <source>
        <dbReference type="ARBA" id="ARBA00022692"/>
    </source>
</evidence>
<dbReference type="PANTHER" id="PTHR35011:SF4">
    <property type="entry name" value="SLL1102 PROTEIN"/>
    <property type="match status" value="1"/>
</dbReference>
<dbReference type="InterPro" id="IPR055348">
    <property type="entry name" value="DctQ"/>
</dbReference>
<dbReference type="EMBL" id="JBHSAO010000011">
    <property type="protein sequence ID" value="MFC4025283.1"/>
    <property type="molecule type" value="Genomic_DNA"/>
</dbReference>
<evidence type="ECO:0000256" key="9">
    <source>
        <dbReference type="SAM" id="Phobius"/>
    </source>
</evidence>
<feature type="domain" description="Tripartite ATP-independent periplasmic transporters DctQ component" evidence="10">
    <location>
        <begin position="26"/>
        <end position="155"/>
    </location>
</feature>
<sequence>MKRINNIIHFTRFLTKWIGMITIFVMMVIVTIAVILRGFSNPFTGQVEAVELLMLTLIMVGLSYTQSENAHIDIGLIVDKFPIRVQAVFDMIASVLMIAVCFIISFFNFEGFFSYVEIGYTSSVLSIPLFPFKLIVAIGMLLWGLEGLLKLIRSFLVFRKGENLSS</sequence>
<accession>A0ABV8H0C2</accession>
<evidence type="ECO:0000256" key="1">
    <source>
        <dbReference type="ARBA" id="ARBA00004429"/>
    </source>
</evidence>
<evidence type="ECO:0000256" key="6">
    <source>
        <dbReference type="ARBA" id="ARBA00022989"/>
    </source>
</evidence>
<evidence type="ECO:0000256" key="7">
    <source>
        <dbReference type="ARBA" id="ARBA00023136"/>
    </source>
</evidence>
<evidence type="ECO:0000256" key="2">
    <source>
        <dbReference type="ARBA" id="ARBA00022448"/>
    </source>
</evidence>
<evidence type="ECO:0000256" key="8">
    <source>
        <dbReference type="ARBA" id="ARBA00038436"/>
    </source>
</evidence>
<dbReference type="RefSeq" id="WP_379497769.1">
    <property type="nucleotide sequence ID" value="NZ_JBHSAO010000011.1"/>
</dbReference>
<reference evidence="12" key="1">
    <citation type="journal article" date="2019" name="Int. J. Syst. Evol. Microbiol.">
        <title>The Global Catalogue of Microorganisms (GCM) 10K type strain sequencing project: providing services to taxonomists for standard genome sequencing and annotation.</title>
        <authorList>
            <consortium name="The Broad Institute Genomics Platform"/>
            <consortium name="The Broad Institute Genome Sequencing Center for Infectious Disease"/>
            <person name="Wu L."/>
            <person name="Ma J."/>
        </authorList>
    </citation>
    <scope>NUCLEOTIDE SEQUENCE [LARGE SCALE GENOMIC DNA]</scope>
    <source>
        <strain evidence="12">IBRC-M 10703</strain>
    </source>
</reference>
<evidence type="ECO:0000256" key="4">
    <source>
        <dbReference type="ARBA" id="ARBA00022519"/>
    </source>
</evidence>
<keyword evidence="7 9" id="KW-0472">Membrane</keyword>
<keyword evidence="6 9" id="KW-1133">Transmembrane helix</keyword>
<keyword evidence="4" id="KW-0997">Cell inner membrane</keyword>
<feature type="transmembrane region" description="Helical" evidence="9">
    <location>
        <begin position="21"/>
        <end position="39"/>
    </location>
</feature>
<gene>
    <name evidence="11" type="ORF">ACFOUV_15915</name>
</gene>
<protein>
    <submittedName>
        <fullName evidence="11">TRAP transporter small permease</fullName>
    </submittedName>
</protein>
<dbReference type="Pfam" id="PF04290">
    <property type="entry name" value="DctQ"/>
    <property type="match status" value="1"/>
</dbReference>
<evidence type="ECO:0000259" key="10">
    <source>
        <dbReference type="Pfam" id="PF04290"/>
    </source>
</evidence>
<organism evidence="11 12">
    <name type="scientific">Oceanobacillus longus</name>
    <dbReference type="NCBI Taxonomy" id="930120"/>
    <lineage>
        <taxon>Bacteria</taxon>
        <taxon>Bacillati</taxon>
        <taxon>Bacillota</taxon>
        <taxon>Bacilli</taxon>
        <taxon>Bacillales</taxon>
        <taxon>Bacillaceae</taxon>
        <taxon>Oceanobacillus</taxon>
    </lineage>
</organism>
<comment type="similarity">
    <text evidence="8">Belongs to the TRAP transporter small permease family.</text>
</comment>
<keyword evidence="12" id="KW-1185">Reference proteome</keyword>
<comment type="subcellular location">
    <subcellularLocation>
        <location evidence="1">Cell inner membrane</location>
        <topology evidence="1">Multi-pass membrane protein</topology>
    </subcellularLocation>
</comment>
<feature type="transmembrane region" description="Helical" evidence="9">
    <location>
        <begin position="85"/>
        <end position="109"/>
    </location>
</feature>
<dbReference type="Proteomes" id="UP001595772">
    <property type="component" value="Unassembled WGS sequence"/>
</dbReference>
<name>A0ABV8H0C2_9BACI</name>
<evidence type="ECO:0000313" key="11">
    <source>
        <dbReference type="EMBL" id="MFC4025283.1"/>
    </source>
</evidence>
<keyword evidence="2" id="KW-0813">Transport</keyword>
<proteinExistence type="inferred from homology"/>
<dbReference type="InterPro" id="IPR007387">
    <property type="entry name" value="TRAP_DctQ"/>
</dbReference>
<dbReference type="PANTHER" id="PTHR35011">
    <property type="entry name" value="2,3-DIKETO-L-GULONATE TRAP TRANSPORTER SMALL PERMEASE PROTEIN YIAM"/>
    <property type="match status" value="1"/>
</dbReference>
<feature type="transmembrane region" description="Helical" evidence="9">
    <location>
        <begin position="129"/>
        <end position="149"/>
    </location>
</feature>
<feature type="transmembrane region" description="Helical" evidence="9">
    <location>
        <begin position="45"/>
        <end position="64"/>
    </location>
</feature>
<evidence type="ECO:0000256" key="3">
    <source>
        <dbReference type="ARBA" id="ARBA00022475"/>
    </source>
</evidence>
<evidence type="ECO:0000313" key="12">
    <source>
        <dbReference type="Proteomes" id="UP001595772"/>
    </source>
</evidence>
<keyword evidence="5 9" id="KW-0812">Transmembrane</keyword>
<keyword evidence="3" id="KW-1003">Cell membrane</keyword>